<keyword evidence="3" id="KW-1185">Reference proteome</keyword>
<feature type="compositionally biased region" description="Low complexity" evidence="1">
    <location>
        <begin position="29"/>
        <end position="42"/>
    </location>
</feature>
<reference evidence="3" key="1">
    <citation type="journal article" date="2014" name="Science">
        <title>Ancient hybridizations among the ancestral genomes of bread wheat.</title>
        <authorList>
            <consortium name="International Wheat Genome Sequencing Consortium,"/>
            <person name="Marcussen T."/>
            <person name="Sandve S.R."/>
            <person name="Heier L."/>
            <person name="Spannagl M."/>
            <person name="Pfeifer M."/>
            <person name="Jakobsen K.S."/>
            <person name="Wulff B.B."/>
            <person name="Steuernagel B."/>
            <person name="Mayer K.F."/>
            <person name="Olsen O.A."/>
        </authorList>
    </citation>
    <scope>NUCLEOTIDE SEQUENCE [LARGE SCALE GENOMIC DNA]</scope>
    <source>
        <strain evidence="3">cv. AL8/78</strain>
    </source>
</reference>
<dbReference type="Proteomes" id="UP000015105">
    <property type="component" value="Chromosome 5D"/>
</dbReference>
<name>A0A453JGG8_AEGTS</name>
<reference evidence="2" key="4">
    <citation type="submission" date="2019-03" db="UniProtKB">
        <authorList>
            <consortium name="EnsemblPlants"/>
        </authorList>
    </citation>
    <scope>IDENTIFICATION</scope>
</reference>
<dbReference type="AlphaFoldDB" id="A0A453JGG8"/>
<evidence type="ECO:0000256" key="1">
    <source>
        <dbReference type="SAM" id="MobiDB-lite"/>
    </source>
</evidence>
<proteinExistence type="predicted"/>
<sequence>SKDCGAQHGNHRAFGHRNYPPPKLDRQSARSSSSNTNGWSSGPQHPICSVSTCHNQPHYQFLAICSAVPMTVLMHCEFLTTMIHE</sequence>
<dbReference type="EnsemblPlants" id="AET5Gv20040800.1">
    <property type="protein sequence ID" value="AET5Gv20040800.1"/>
    <property type="gene ID" value="AET5Gv20040800"/>
</dbReference>
<protein>
    <submittedName>
        <fullName evidence="2">Uncharacterized protein</fullName>
    </submittedName>
</protein>
<reference evidence="2" key="5">
    <citation type="journal article" date="2021" name="G3 (Bethesda)">
        <title>Aegilops tauschii genome assembly Aet v5.0 features greater sequence contiguity and improved annotation.</title>
        <authorList>
            <person name="Wang L."/>
            <person name="Zhu T."/>
            <person name="Rodriguez J.C."/>
            <person name="Deal K.R."/>
            <person name="Dubcovsky J."/>
            <person name="McGuire P.E."/>
            <person name="Lux T."/>
            <person name="Spannagl M."/>
            <person name="Mayer K.F.X."/>
            <person name="Baldrich P."/>
            <person name="Meyers B.C."/>
            <person name="Huo N."/>
            <person name="Gu Y.Q."/>
            <person name="Zhou H."/>
            <person name="Devos K.M."/>
            <person name="Bennetzen J.L."/>
            <person name="Unver T."/>
            <person name="Budak H."/>
            <person name="Gulick P.J."/>
            <person name="Galiba G."/>
            <person name="Kalapos B."/>
            <person name="Nelson D.R."/>
            <person name="Li P."/>
            <person name="You F.M."/>
            <person name="Luo M.C."/>
            <person name="Dvorak J."/>
        </authorList>
    </citation>
    <scope>NUCLEOTIDE SEQUENCE [LARGE SCALE GENOMIC DNA]</scope>
    <source>
        <strain evidence="2">cv. AL8/78</strain>
    </source>
</reference>
<reference evidence="2" key="3">
    <citation type="journal article" date="2017" name="Nature">
        <title>Genome sequence of the progenitor of the wheat D genome Aegilops tauschii.</title>
        <authorList>
            <person name="Luo M.C."/>
            <person name="Gu Y.Q."/>
            <person name="Puiu D."/>
            <person name="Wang H."/>
            <person name="Twardziok S.O."/>
            <person name="Deal K.R."/>
            <person name="Huo N."/>
            <person name="Zhu T."/>
            <person name="Wang L."/>
            <person name="Wang Y."/>
            <person name="McGuire P.E."/>
            <person name="Liu S."/>
            <person name="Long H."/>
            <person name="Ramasamy R.K."/>
            <person name="Rodriguez J.C."/>
            <person name="Van S.L."/>
            <person name="Yuan L."/>
            <person name="Wang Z."/>
            <person name="Xia Z."/>
            <person name="Xiao L."/>
            <person name="Anderson O.D."/>
            <person name="Ouyang S."/>
            <person name="Liang Y."/>
            <person name="Zimin A.V."/>
            <person name="Pertea G."/>
            <person name="Qi P."/>
            <person name="Bennetzen J.L."/>
            <person name="Dai X."/>
            <person name="Dawson M.W."/>
            <person name="Muller H.G."/>
            <person name="Kugler K."/>
            <person name="Rivarola-Duarte L."/>
            <person name="Spannagl M."/>
            <person name="Mayer K.F.X."/>
            <person name="Lu F.H."/>
            <person name="Bevan M.W."/>
            <person name="Leroy P."/>
            <person name="Li P."/>
            <person name="You F.M."/>
            <person name="Sun Q."/>
            <person name="Liu Z."/>
            <person name="Lyons E."/>
            <person name="Wicker T."/>
            <person name="Salzberg S.L."/>
            <person name="Devos K.M."/>
            <person name="Dvorak J."/>
        </authorList>
    </citation>
    <scope>NUCLEOTIDE SEQUENCE [LARGE SCALE GENOMIC DNA]</scope>
    <source>
        <strain evidence="2">cv. AL8/78</strain>
    </source>
</reference>
<evidence type="ECO:0000313" key="3">
    <source>
        <dbReference type="Proteomes" id="UP000015105"/>
    </source>
</evidence>
<evidence type="ECO:0000313" key="2">
    <source>
        <dbReference type="EnsemblPlants" id="AET5Gv20040800.1"/>
    </source>
</evidence>
<accession>A0A453JGG8</accession>
<organism evidence="2 3">
    <name type="scientific">Aegilops tauschii subsp. strangulata</name>
    <name type="common">Goatgrass</name>
    <dbReference type="NCBI Taxonomy" id="200361"/>
    <lineage>
        <taxon>Eukaryota</taxon>
        <taxon>Viridiplantae</taxon>
        <taxon>Streptophyta</taxon>
        <taxon>Embryophyta</taxon>
        <taxon>Tracheophyta</taxon>
        <taxon>Spermatophyta</taxon>
        <taxon>Magnoliopsida</taxon>
        <taxon>Liliopsida</taxon>
        <taxon>Poales</taxon>
        <taxon>Poaceae</taxon>
        <taxon>BOP clade</taxon>
        <taxon>Pooideae</taxon>
        <taxon>Triticodae</taxon>
        <taxon>Triticeae</taxon>
        <taxon>Triticinae</taxon>
        <taxon>Aegilops</taxon>
    </lineage>
</organism>
<feature type="region of interest" description="Disordered" evidence="1">
    <location>
        <begin position="1"/>
        <end position="43"/>
    </location>
</feature>
<dbReference type="Gramene" id="AET5Gv20040800.1">
    <property type="protein sequence ID" value="AET5Gv20040800.1"/>
    <property type="gene ID" value="AET5Gv20040800"/>
</dbReference>
<reference evidence="3" key="2">
    <citation type="journal article" date="2017" name="Nat. Plants">
        <title>The Aegilops tauschii genome reveals multiple impacts of transposons.</title>
        <authorList>
            <person name="Zhao G."/>
            <person name="Zou C."/>
            <person name="Li K."/>
            <person name="Wang K."/>
            <person name="Li T."/>
            <person name="Gao L."/>
            <person name="Zhang X."/>
            <person name="Wang H."/>
            <person name="Yang Z."/>
            <person name="Liu X."/>
            <person name="Jiang W."/>
            <person name="Mao L."/>
            <person name="Kong X."/>
            <person name="Jiao Y."/>
            <person name="Jia J."/>
        </authorList>
    </citation>
    <scope>NUCLEOTIDE SEQUENCE [LARGE SCALE GENOMIC DNA]</scope>
    <source>
        <strain evidence="3">cv. AL8/78</strain>
    </source>
</reference>